<dbReference type="HOGENOM" id="CLU_2054326_0_0_1"/>
<reference evidence="1 2" key="1">
    <citation type="submission" date="2013-11" db="EMBL/GenBank/DDBJ databases">
        <title>The Genome Sequence of Phytophthora parasitica P1569.</title>
        <authorList>
            <consortium name="The Broad Institute Genomics Platform"/>
            <person name="Russ C."/>
            <person name="Tyler B."/>
            <person name="Panabieres F."/>
            <person name="Shan W."/>
            <person name="Tripathy S."/>
            <person name="Grunwald N."/>
            <person name="Machado M."/>
            <person name="Johnson C.S."/>
            <person name="Arredondo F."/>
            <person name="Hong C."/>
            <person name="Coffey M."/>
            <person name="Young S.K."/>
            <person name="Zeng Q."/>
            <person name="Gargeya S."/>
            <person name="Fitzgerald M."/>
            <person name="Abouelleil A."/>
            <person name="Alvarado L."/>
            <person name="Chapman S.B."/>
            <person name="Gainer-Dewar J."/>
            <person name="Goldberg J."/>
            <person name="Griggs A."/>
            <person name="Gujja S."/>
            <person name="Hansen M."/>
            <person name="Howarth C."/>
            <person name="Imamovic A."/>
            <person name="Ireland A."/>
            <person name="Larimer J."/>
            <person name="McCowan C."/>
            <person name="Murphy C."/>
            <person name="Pearson M."/>
            <person name="Poon T.W."/>
            <person name="Priest M."/>
            <person name="Roberts A."/>
            <person name="Saif S."/>
            <person name="Shea T."/>
            <person name="Sykes S."/>
            <person name="Wortman J."/>
            <person name="Nusbaum C."/>
            <person name="Birren B."/>
        </authorList>
    </citation>
    <scope>NUCLEOTIDE SEQUENCE [LARGE SCALE GENOMIC DNA]</scope>
    <source>
        <strain evidence="1 2">P1569</strain>
    </source>
</reference>
<dbReference type="Proteomes" id="UP000018721">
    <property type="component" value="Unassembled WGS sequence"/>
</dbReference>
<protein>
    <submittedName>
        <fullName evidence="1">Uncharacterized protein</fullName>
    </submittedName>
</protein>
<dbReference type="EMBL" id="ANIZ01000559">
    <property type="protein sequence ID" value="ETI54145.1"/>
    <property type="molecule type" value="Genomic_DNA"/>
</dbReference>
<accession>V9FRL6</accession>
<dbReference type="OrthoDB" id="121044at2759"/>
<dbReference type="AlphaFoldDB" id="V9FRL6"/>
<organism evidence="1 2">
    <name type="scientific">Phytophthora nicotianae P1569</name>
    <dbReference type="NCBI Taxonomy" id="1317065"/>
    <lineage>
        <taxon>Eukaryota</taxon>
        <taxon>Sar</taxon>
        <taxon>Stramenopiles</taxon>
        <taxon>Oomycota</taxon>
        <taxon>Peronosporomycetes</taxon>
        <taxon>Peronosporales</taxon>
        <taxon>Peronosporaceae</taxon>
        <taxon>Phytophthora</taxon>
    </lineage>
</organism>
<keyword evidence="2" id="KW-1185">Reference proteome</keyword>
<comment type="caution">
    <text evidence="1">The sequence shown here is derived from an EMBL/GenBank/DDBJ whole genome shotgun (WGS) entry which is preliminary data.</text>
</comment>
<evidence type="ECO:0000313" key="2">
    <source>
        <dbReference type="Proteomes" id="UP000018721"/>
    </source>
</evidence>
<dbReference type="eggNOG" id="ENOG502RGJ7">
    <property type="taxonomic scope" value="Eukaryota"/>
</dbReference>
<proteinExistence type="predicted"/>
<gene>
    <name evidence="1" type="ORF">F443_03003</name>
</gene>
<sequence length="120" mass="13835">MHIDDNDKDVCASVRIKARLLWIAFDTVRGLHFLRLYFSEWQAPEPFKEQQPAFKQAQQDDPFEANQLLISVSLLNVDMDDPKLPRPGDVVMITPNKLNVYRNCCQIDAKLYGLTKVNIS</sequence>
<name>V9FRL6_PHYNI</name>
<evidence type="ECO:0000313" key="1">
    <source>
        <dbReference type="EMBL" id="ETI54145.1"/>
    </source>
</evidence>